<reference evidence="3" key="2">
    <citation type="submission" date="2025-08" db="UniProtKB">
        <authorList>
            <consortium name="RefSeq"/>
        </authorList>
    </citation>
    <scope>IDENTIFICATION</scope>
    <source>
        <tissue evidence="3">Leaf</tissue>
    </source>
</reference>
<evidence type="ECO:0000256" key="1">
    <source>
        <dbReference type="SAM" id="MobiDB-lite"/>
    </source>
</evidence>
<proteinExistence type="predicted"/>
<keyword evidence="2" id="KW-1185">Reference proteome</keyword>
<organism evidence="2 3">
    <name type="scientific">Spinacia oleracea</name>
    <name type="common">Spinach</name>
    <dbReference type="NCBI Taxonomy" id="3562"/>
    <lineage>
        <taxon>Eukaryota</taxon>
        <taxon>Viridiplantae</taxon>
        <taxon>Streptophyta</taxon>
        <taxon>Embryophyta</taxon>
        <taxon>Tracheophyta</taxon>
        <taxon>Spermatophyta</taxon>
        <taxon>Magnoliopsida</taxon>
        <taxon>eudicotyledons</taxon>
        <taxon>Gunneridae</taxon>
        <taxon>Pentapetalae</taxon>
        <taxon>Caryophyllales</taxon>
        <taxon>Chenopodiaceae</taxon>
        <taxon>Chenopodioideae</taxon>
        <taxon>Anserineae</taxon>
        <taxon>Spinacia</taxon>
    </lineage>
</organism>
<gene>
    <name evidence="3" type="primary">LOC130467571</name>
</gene>
<name>A0ABM3R910_SPIOL</name>
<evidence type="ECO:0000313" key="3">
    <source>
        <dbReference type="RefSeq" id="XP_056692095.1"/>
    </source>
</evidence>
<reference evidence="2" key="1">
    <citation type="journal article" date="2021" name="Nat. Commun.">
        <title>Genomic analyses provide insights into spinach domestication and the genetic basis of agronomic traits.</title>
        <authorList>
            <person name="Cai X."/>
            <person name="Sun X."/>
            <person name="Xu C."/>
            <person name="Sun H."/>
            <person name="Wang X."/>
            <person name="Ge C."/>
            <person name="Zhang Z."/>
            <person name="Wang Q."/>
            <person name="Fei Z."/>
            <person name="Jiao C."/>
            <person name="Wang Q."/>
        </authorList>
    </citation>
    <scope>NUCLEOTIDE SEQUENCE [LARGE SCALE GENOMIC DNA]</scope>
    <source>
        <strain evidence="2">cv. Varoflay</strain>
    </source>
</reference>
<dbReference type="Proteomes" id="UP000813463">
    <property type="component" value="Chromosome 2"/>
</dbReference>
<feature type="compositionally biased region" description="Polar residues" evidence="1">
    <location>
        <begin position="1"/>
        <end position="15"/>
    </location>
</feature>
<accession>A0ABM3R910</accession>
<sequence>MESAKSNHTPMGTTTRLDEDQEGKSVDQTRYRGMIGSLLYLTASRPDIAFSVGVCARFQSNPKESHLTAVKRILRYLKGTDDLCLWYPNYDHFDLKGYTDADYAGDLVNRKSTSGMVQFLGACAVSWASKKQTQWHYPQQKLNM</sequence>
<feature type="region of interest" description="Disordered" evidence="1">
    <location>
        <begin position="1"/>
        <end position="26"/>
    </location>
</feature>
<feature type="compositionally biased region" description="Basic and acidic residues" evidence="1">
    <location>
        <begin position="16"/>
        <end position="26"/>
    </location>
</feature>
<evidence type="ECO:0000313" key="2">
    <source>
        <dbReference type="Proteomes" id="UP000813463"/>
    </source>
</evidence>
<protein>
    <submittedName>
        <fullName evidence="3">Secreted RxLR effector protein 161-like</fullName>
    </submittedName>
</protein>
<dbReference type="PANTHER" id="PTHR11439">
    <property type="entry name" value="GAG-POL-RELATED RETROTRANSPOSON"/>
    <property type="match status" value="1"/>
</dbReference>
<dbReference type="PANTHER" id="PTHR11439:SF486">
    <property type="entry name" value="RLK (RECEPTOR-LIKE KINASE) PROTEIN, PUTATIVE-RELATED"/>
    <property type="match status" value="1"/>
</dbReference>
<dbReference type="GeneID" id="130467571"/>
<dbReference type="RefSeq" id="XP_056692095.1">
    <property type="nucleotide sequence ID" value="XM_056836117.1"/>
</dbReference>